<gene>
    <name evidence="10" type="ORF">DFR62_3112</name>
</gene>
<feature type="transmembrane region" description="Helical" evidence="8">
    <location>
        <begin position="224"/>
        <end position="245"/>
    </location>
</feature>
<feature type="transmembrane region" description="Helical" evidence="8">
    <location>
        <begin position="252"/>
        <end position="269"/>
    </location>
</feature>
<feature type="transmembrane region" description="Helical" evidence="8">
    <location>
        <begin position="187"/>
        <end position="204"/>
    </location>
</feature>
<dbReference type="GO" id="GO:0005886">
    <property type="term" value="C:plasma membrane"/>
    <property type="evidence" value="ECO:0007669"/>
    <property type="project" value="UniProtKB-SubCell"/>
</dbReference>
<keyword evidence="6 8" id="KW-1133">Transmembrane helix</keyword>
<accession>A0A497YF36</accession>
<comment type="similarity">
    <text evidence="2">Belongs to the EamA transporter family.</text>
</comment>
<organism evidence="10 11">
    <name type="scientific">Planococcus citreus</name>
    <dbReference type="NCBI Taxonomy" id="1373"/>
    <lineage>
        <taxon>Bacteria</taxon>
        <taxon>Bacillati</taxon>
        <taxon>Bacillota</taxon>
        <taxon>Bacilli</taxon>
        <taxon>Bacillales</taxon>
        <taxon>Caryophanaceae</taxon>
        <taxon>Planococcus</taxon>
    </lineage>
</organism>
<keyword evidence="7 8" id="KW-0472">Membrane</keyword>
<dbReference type="PANTHER" id="PTHR22911">
    <property type="entry name" value="ACYL-MALONYL CONDENSING ENZYME-RELATED"/>
    <property type="match status" value="1"/>
</dbReference>
<feature type="transmembrane region" description="Helical" evidence="8">
    <location>
        <begin position="159"/>
        <end position="175"/>
    </location>
</feature>
<dbReference type="InterPro" id="IPR004626">
    <property type="entry name" value="RarD"/>
</dbReference>
<feature type="transmembrane region" description="Helical" evidence="8">
    <location>
        <begin position="12"/>
        <end position="31"/>
    </location>
</feature>
<evidence type="ECO:0000313" key="10">
    <source>
        <dbReference type="EMBL" id="RLJ82062.1"/>
    </source>
</evidence>
<dbReference type="NCBIfam" id="TIGR00688">
    <property type="entry name" value="rarD"/>
    <property type="match status" value="1"/>
</dbReference>
<evidence type="ECO:0000313" key="11">
    <source>
        <dbReference type="Proteomes" id="UP000280791"/>
    </source>
</evidence>
<reference evidence="10 11" key="1">
    <citation type="submission" date="2018-10" db="EMBL/GenBank/DDBJ databases">
        <title>Genomic Encyclopedia of Type Strains, Phase IV (KMG-IV): sequencing the most valuable type-strain genomes for metagenomic binning, comparative biology and taxonomic classification.</title>
        <authorList>
            <person name="Goeker M."/>
        </authorList>
    </citation>
    <scope>NUCLEOTIDE SEQUENCE [LARGE SCALE GENOMIC DNA]</scope>
    <source>
        <strain evidence="10 11">DSM 20549</strain>
    </source>
</reference>
<dbReference type="EMBL" id="RCCP01000006">
    <property type="protein sequence ID" value="RLJ82062.1"/>
    <property type="molecule type" value="Genomic_DNA"/>
</dbReference>
<sequence>MVRDAKMTEEKKGTLLTILTYTIWGFLPIFWKQVDHVPADELLAGRIFWAFWLTLGFIVLTGGGKRFVEDIKSLWKSKKTFFLLMLASFLISANWFFYIYAVTNDRIVETSLGYYINPLISVLLGSFFLKEKLSPAVKIAFVLAAIGVSVITISYGTLPWLALGMAFSFAFYGLIKKTIQLNALRGLAIETLFVLPFATAYYVYLFSIDRAAFLHSGVSTDLLVILSGFLTALPLLLFAMGAPLIPLYMIGFLQYIAPSLMLLIGVFLYGEKFGLISVISFSFIWSALILFTGSKIVEARRTRKNRHLVGAEFSGK</sequence>
<feature type="transmembrane region" description="Helical" evidence="8">
    <location>
        <begin position="81"/>
        <end position="100"/>
    </location>
</feature>
<evidence type="ECO:0000256" key="3">
    <source>
        <dbReference type="ARBA" id="ARBA00022448"/>
    </source>
</evidence>
<evidence type="ECO:0000256" key="2">
    <source>
        <dbReference type="ARBA" id="ARBA00007362"/>
    </source>
</evidence>
<keyword evidence="4" id="KW-1003">Cell membrane</keyword>
<name>A0A497YF36_9BACL</name>
<dbReference type="Pfam" id="PF00892">
    <property type="entry name" value="EamA"/>
    <property type="match status" value="1"/>
</dbReference>
<comment type="caution">
    <text evidence="10">The sequence shown here is derived from an EMBL/GenBank/DDBJ whole genome shotgun (WGS) entry which is preliminary data.</text>
</comment>
<keyword evidence="5 8" id="KW-0812">Transmembrane</keyword>
<evidence type="ECO:0000256" key="8">
    <source>
        <dbReference type="SAM" id="Phobius"/>
    </source>
</evidence>
<feature type="transmembrane region" description="Helical" evidence="8">
    <location>
        <begin position="136"/>
        <end position="153"/>
    </location>
</feature>
<evidence type="ECO:0000256" key="1">
    <source>
        <dbReference type="ARBA" id="ARBA00004651"/>
    </source>
</evidence>
<feature type="transmembrane region" description="Helical" evidence="8">
    <location>
        <begin position="275"/>
        <end position="297"/>
    </location>
</feature>
<keyword evidence="3" id="KW-0813">Transport</keyword>
<protein>
    <submittedName>
        <fullName evidence="10">Chloramphenicol-sensitive protein RarD</fullName>
    </submittedName>
</protein>
<evidence type="ECO:0000256" key="6">
    <source>
        <dbReference type="ARBA" id="ARBA00022989"/>
    </source>
</evidence>
<dbReference type="AlphaFoldDB" id="A0A497YF36"/>
<dbReference type="Proteomes" id="UP000280791">
    <property type="component" value="Unassembled WGS sequence"/>
</dbReference>
<evidence type="ECO:0000259" key="9">
    <source>
        <dbReference type="Pfam" id="PF00892"/>
    </source>
</evidence>
<dbReference type="PANTHER" id="PTHR22911:SF137">
    <property type="entry name" value="SOLUTE CARRIER FAMILY 35 MEMBER G2-RELATED"/>
    <property type="match status" value="1"/>
</dbReference>
<comment type="subcellular location">
    <subcellularLocation>
        <location evidence="1">Cell membrane</location>
        <topology evidence="1">Multi-pass membrane protein</topology>
    </subcellularLocation>
</comment>
<evidence type="ECO:0000256" key="7">
    <source>
        <dbReference type="ARBA" id="ARBA00023136"/>
    </source>
</evidence>
<keyword evidence="11" id="KW-1185">Reference proteome</keyword>
<dbReference type="InterPro" id="IPR000620">
    <property type="entry name" value="EamA_dom"/>
</dbReference>
<feature type="transmembrane region" description="Helical" evidence="8">
    <location>
        <begin position="43"/>
        <end position="60"/>
    </location>
</feature>
<feature type="domain" description="EamA" evidence="9">
    <location>
        <begin position="12"/>
        <end position="152"/>
    </location>
</feature>
<evidence type="ECO:0000256" key="4">
    <source>
        <dbReference type="ARBA" id="ARBA00022475"/>
    </source>
</evidence>
<dbReference type="InterPro" id="IPR037185">
    <property type="entry name" value="EmrE-like"/>
</dbReference>
<proteinExistence type="inferred from homology"/>
<evidence type="ECO:0000256" key="5">
    <source>
        <dbReference type="ARBA" id="ARBA00022692"/>
    </source>
</evidence>
<feature type="transmembrane region" description="Helical" evidence="8">
    <location>
        <begin position="112"/>
        <end position="129"/>
    </location>
</feature>
<dbReference type="SUPFAM" id="SSF103481">
    <property type="entry name" value="Multidrug resistance efflux transporter EmrE"/>
    <property type="match status" value="1"/>
</dbReference>